<feature type="transmembrane region" description="Helical" evidence="1">
    <location>
        <begin position="15"/>
        <end position="39"/>
    </location>
</feature>
<comment type="caution">
    <text evidence="2">The sequence shown here is derived from an EMBL/GenBank/DDBJ whole genome shotgun (WGS) entry which is preliminary data.</text>
</comment>
<proteinExistence type="predicted"/>
<dbReference type="RefSeq" id="WP_184103239.1">
    <property type="nucleotide sequence ID" value="NZ_JACHHN010000012.1"/>
</dbReference>
<name>A0A840RK74_9NEIS</name>
<dbReference type="AlphaFoldDB" id="A0A840RK74"/>
<evidence type="ECO:0000256" key="1">
    <source>
        <dbReference type="SAM" id="Phobius"/>
    </source>
</evidence>
<dbReference type="Proteomes" id="UP000543030">
    <property type="component" value="Unassembled WGS sequence"/>
</dbReference>
<organism evidence="2 3">
    <name type="scientific">Silvimonas terrae</name>
    <dbReference type="NCBI Taxonomy" id="300266"/>
    <lineage>
        <taxon>Bacteria</taxon>
        <taxon>Pseudomonadati</taxon>
        <taxon>Pseudomonadota</taxon>
        <taxon>Betaproteobacteria</taxon>
        <taxon>Neisseriales</taxon>
        <taxon>Chitinibacteraceae</taxon>
        <taxon>Silvimonas</taxon>
    </lineage>
</organism>
<keyword evidence="1" id="KW-0472">Membrane</keyword>
<keyword evidence="3" id="KW-1185">Reference proteome</keyword>
<accession>A0A840RK74</accession>
<protein>
    <submittedName>
        <fullName evidence="2">Uncharacterized protein</fullName>
    </submittedName>
</protein>
<gene>
    <name evidence="2" type="ORF">HNQ50_004295</name>
</gene>
<dbReference type="EMBL" id="JACHHN010000012">
    <property type="protein sequence ID" value="MBB5193537.1"/>
    <property type="molecule type" value="Genomic_DNA"/>
</dbReference>
<sequence>MRAHHPTLPRAQRGIAAILLVLMVGLSLTAAVLGTMYYVHSEQDSTLTAHTATQAQLKAWTGVEAFRQYLYQAGQTTAAALTANQAITLSGSNLTGIAGLVIGVNSTSTSCVSSAATGSTQGTLVTANFTGTSSGATATVQAVYCVIAGSSGSGTGNTNANAINFNHDVTLGGSINFITSTSTTANAVINVNGSFNTGGVSLTGVQVINATGNVSLGSSAQVGVINSNGTVSLSGSASAVSINAIGDVSITGGAHADSVNTLGNVTMDSTSIGTLHAQKNLTVSSSGTVGSGTVGGTVSKPAWNTGVNVTANSSYAVTVTPVSLGTQQIDANQLQATANYVFDIDSSGYRKVTVANVNGVTAGTYYLGNYDSGHQDYLCTALASGSTPSSPICGTPAVGSSVTICQGYSAYNPCFSYSSSNSMWTINGQSIAQGVAWFHGSLTVGNGTYYNTFIATGNISTSGSDVVYAPAFAGFNGAVSGVTYAPTGICVNANFPTLWPTNLCTPASSPTTFNYNATAVANYAFLAGSATNGVYSGGNIALGSSTTVYGSILANNQFTSSGSTTIYGYVTAAGSTGANSLGSSTTINLSALPPAYKPGASVPGTGSSGTPSAVTSQVLWTRYL</sequence>
<evidence type="ECO:0000313" key="2">
    <source>
        <dbReference type="EMBL" id="MBB5193537.1"/>
    </source>
</evidence>
<evidence type="ECO:0000313" key="3">
    <source>
        <dbReference type="Proteomes" id="UP000543030"/>
    </source>
</evidence>
<reference evidence="2 3" key="1">
    <citation type="submission" date="2020-08" db="EMBL/GenBank/DDBJ databases">
        <title>Genomic Encyclopedia of Type Strains, Phase IV (KMG-IV): sequencing the most valuable type-strain genomes for metagenomic binning, comparative biology and taxonomic classification.</title>
        <authorList>
            <person name="Goeker M."/>
        </authorList>
    </citation>
    <scope>NUCLEOTIDE SEQUENCE [LARGE SCALE GENOMIC DNA]</scope>
    <source>
        <strain evidence="2 3">DSM 18233</strain>
    </source>
</reference>
<keyword evidence="1" id="KW-1133">Transmembrane helix</keyword>
<keyword evidence="1" id="KW-0812">Transmembrane</keyword>